<comment type="caution">
    <text evidence="1">The sequence shown here is derived from an EMBL/GenBank/DDBJ whole genome shotgun (WGS) entry which is preliminary data.</text>
</comment>
<evidence type="ECO:0000313" key="2">
    <source>
        <dbReference type="Proteomes" id="UP000050320"/>
    </source>
</evidence>
<dbReference type="Proteomes" id="UP000050320">
    <property type="component" value="Unassembled WGS sequence"/>
</dbReference>
<evidence type="ECO:0000313" key="1">
    <source>
        <dbReference type="EMBL" id="KQB34780.1"/>
    </source>
</evidence>
<dbReference type="EMBL" id="LKBG01000220">
    <property type="protein sequence ID" value="KQB34780.1"/>
    <property type="molecule type" value="Genomic_DNA"/>
</dbReference>
<dbReference type="OrthoDB" id="56524at2157"/>
<keyword evidence="2" id="KW-1185">Reference proteome</keyword>
<name>A0A0N8VKV5_9ARCH</name>
<dbReference type="AlphaFoldDB" id="A0A0N8VKV5"/>
<reference evidence="1 2" key="1">
    <citation type="submission" date="2015-09" db="EMBL/GenBank/DDBJ databases">
        <title>Heavy metals and arsenic resistance mechanisms in polyextremophilic archaea of the family Ferroplasmaceae.</title>
        <authorList>
            <person name="Bulaev A.G."/>
            <person name="Kanygina A.V."/>
        </authorList>
    </citation>
    <scope>NUCLEOTIDE SEQUENCE [LARGE SCALE GENOMIC DNA]</scope>
    <source>
        <strain evidence="1 2">VT</strain>
    </source>
</reference>
<proteinExistence type="predicted"/>
<protein>
    <recommendedName>
        <fullName evidence="3">FeS cluster biogenesis domain-containing protein</fullName>
    </recommendedName>
</protein>
<sequence length="106" mass="12415">MLSVKINSGTLTICDGLLSELNERILVIRTDEYIASCDSGMCQKEKNFNIDIVDKIDDENNFLFFKIDNIKIAVDIYTYNILNYEDITIKKGIKIYVDENYRYKRL</sequence>
<gene>
    <name evidence="1" type="ORF">AOG54_00705</name>
</gene>
<organism evidence="1 2">
    <name type="scientific">Acidiplasma aeolicum</name>
    <dbReference type="NCBI Taxonomy" id="507754"/>
    <lineage>
        <taxon>Archaea</taxon>
        <taxon>Methanobacteriati</taxon>
        <taxon>Thermoplasmatota</taxon>
        <taxon>Thermoplasmata</taxon>
        <taxon>Thermoplasmatales</taxon>
        <taxon>Ferroplasmaceae</taxon>
        <taxon>Acidiplasma</taxon>
    </lineage>
</organism>
<dbReference type="RefSeq" id="WP_048100963.1">
    <property type="nucleotide sequence ID" value="NZ_JBBYJF010000008.1"/>
</dbReference>
<accession>A0A0N8VKV5</accession>
<dbReference type="GeneID" id="84221579"/>
<evidence type="ECO:0008006" key="3">
    <source>
        <dbReference type="Google" id="ProtNLM"/>
    </source>
</evidence>